<dbReference type="AlphaFoldDB" id="Q5H851"/>
<protein>
    <submittedName>
        <fullName evidence="1">Uncharacterized protein</fullName>
    </submittedName>
</protein>
<dbReference type="EMBL" id="AB183480">
    <property type="protein sequence ID" value="BAD88643.1"/>
    <property type="molecule type" value="Genomic_DNA"/>
</dbReference>
<proteinExistence type="predicted"/>
<reference evidence="1" key="1">
    <citation type="journal article" date="2005" name="J. Bacteriol.">
        <title>Different foreign genes incidentally integrated into the same locus of the Streptococcus suis genome.</title>
        <authorList>
            <person name="Sekizaki T."/>
            <person name="Takamatsu D."/>
            <person name="Osaki M."/>
            <person name="Shimoji Y."/>
        </authorList>
    </citation>
    <scope>NUCLEOTIDE SEQUENCE</scope>
    <source>
        <strain evidence="1">Int7</strain>
    </source>
</reference>
<sequence length="188" mass="19333">AELFSSTATTSASAESELFPTSSLEYAVTTVPGLITEPGTITCPVTGSTITTVLLAVHKPSVPFVTTTVCDLPLLSTYETTSSTAFSDGTITILPLPSFATVGAVLSACFTTSTGDSKSIVPSGYLIVTEASLETLISVPYGRLLFSLRNALIRAISFSVKLFGSTTGVTFAAGLIRAAIGSLIFSNS</sequence>
<name>Q5H851_STRSU</name>
<accession>Q5H851</accession>
<evidence type="ECO:0000313" key="1">
    <source>
        <dbReference type="EMBL" id="BAD88643.1"/>
    </source>
</evidence>
<feature type="non-terminal residue" evidence="1">
    <location>
        <position position="1"/>
    </location>
</feature>
<organism evidence="1">
    <name type="scientific">Streptococcus suis</name>
    <dbReference type="NCBI Taxonomy" id="1307"/>
    <lineage>
        <taxon>Bacteria</taxon>
        <taxon>Bacillati</taxon>
        <taxon>Bacillota</taxon>
        <taxon>Bacilli</taxon>
        <taxon>Lactobacillales</taxon>
        <taxon>Streptococcaceae</taxon>
        <taxon>Streptococcus</taxon>
    </lineage>
</organism>